<gene>
    <name evidence="1" type="ORF">D3H65_04360</name>
</gene>
<accession>A0A3B7MNW4</accession>
<dbReference type="Proteomes" id="UP000263900">
    <property type="component" value="Chromosome"/>
</dbReference>
<keyword evidence="2" id="KW-1185">Reference proteome</keyword>
<evidence type="ECO:0000313" key="1">
    <source>
        <dbReference type="EMBL" id="AXY73255.1"/>
    </source>
</evidence>
<protein>
    <submittedName>
        <fullName evidence="1">Phosphoribosylpyrophosphate synthetase</fullName>
    </submittedName>
</protein>
<sequence>MQKNESLTDALAGLREKGYEADFATDTFCLYCSDLDMRLDPEEFHVDKTYRFEGNTGDGEEARLYAISSPLGVKGILVDTDGTGARHLNVEMAKKLYGDQDLLD</sequence>
<organism evidence="1 2">
    <name type="scientific">Paraflavitalea soli</name>
    <dbReference type="NCBI Taxonomy" id="2315862"/>
    <lineage>
        <taxon>Bacteria</taxon>
        <taxon>Pseudomonadati</taxon>
        <taxon>Bacteroidota</taxon>
        <taxon>Chitinophagia</taxon>
        <taxon>Chitinophagales</taxon>
        <taxon>Chitinophagaceae</taxon>
        <taxon>Paraflavitalea</taxon>
    </lineage>
</organism>
<dbReference type="EMBL" id="CP032157">
    <property type="protein sequence ID" value="AXY73255.1"/>
    <property type="molecule type" value="Genomic_DNA"/>
</dbReference>
<reference evidence="1 2" key="1">
    <citation type="submission" date="2018-09" db="EMBL/GenBank/DDBJ databases">
        <title>Genome sequencing of strain 6GH32-13.</title>
        <authorList>
            <person name="Weon H.-Y."/>
            <person name="Heo J."/>
            <person name="Kwon S.-W."/>
        </authorList>
    </citation>
    <scope>NUCLEOTIDE SEQUENCE [LARGE SCALE GENOMIC DNA]</scope>
    <source>
        <strain evidence="1 2">5GH32-13</strain>
    </source>
</reference>
<dbReference type="AlphaFoldDB" id="A0A3B7MNW4"/>
<dbReference type="KEGG" id="pseg:D3H65_04360"/>
<dbReference type="OrthoDB" id="8418771at2"/>
<dbReference type="RefSeq" id="WP_119049093.1">
    <property type="nucleotide sequence ID" value="NZ_CP032157.1"/>
</dbReference>
<evidence type="ECO:0000313" key="2">
    <source>
        <dbReference type="Proteomes" id="UP000263900"/>
    </source>
</evidence>
<name>A0A3B7MNW4_9BACT</name>
<proteinExistence type="predicted"/>